<dbReference type="SUPFAM" id="SSF141571">
    <property type="entry name" value="Pentapeptide repeat-like"/>
    <property type="match status" value="1"/>
</dbReference>
<dbReference type="RefSeq" id="WP_166664291.1">
    <property type="nucleotide sequence ID" value="NZ_SOCP01000011.1"/>
</dbReference>
<evidence type="ECO:0000256" key="1">
    <source>
        <dbReference type="SAM" id="MobiDB-lite"/>
    </source>
</evidence>
<evidence type="ECO:0000313" key="3">
    <source>
        <dbReference type="EMBL" id="TDV46289.1"/>
    </source>
</evidence>
<dbReference type="InterPro" id="IPR051082">
    <property type="entry name" value="Pentapeptide-BTB/POZ_domain"/>
</dbReference>
<keyword evidence="2" id="KW-0812">Transmembrane</keyword>
<protein>
    <submittedName>
        <fullName evidence="3">Pentapeptide repeat protein</fullName>
    </submittedName>
</protein>
<name>A0A4R7VBI2_9PSEU</name>
<evidence type="ECO:0000313" key="4">
    <source>
        <dbReference type="Proteomes" id="UP000294927"/>
    </source>
</evidence>
<dbReference type="PANTHER" id="PTHR14136:SF17">
    <property type="entry name" value="BTB_POZ DOMAIN-CONTAINING PROTEIN KCTD9"/>
    <property type="match status" value="1"/>
</dbReference>
<dbReference type="Proteomes" id="UP000294927">
    <property type="component" value="Unassembled WGS sequence"/>
</dbReference>
<keyword evidence="2" id="KW-1133">Transmembrane helix</keyword>
<dbReference type="InterPro" id="IPR001646">
    <property type="entry name" value="5peptide_repeat"/>
</dbReference>
<proteinExistence type="predicted"/>
<dbReference type="Gene3D" id="2.160.20.80">
    <property type="entry name" value="E3 ubiquitin-protein ligase SopA"/>
    <property type="match status" value="1"/>
</dbReference>
<dbReference type="Pfam" id="PF00805">
    <property type="entry name" value="Pentapeptide"/>
    <property type="match status" value="2"/>
</dbReference>
<dbReference type="AlphaFoldDB" id="A0A4R7VBI2"/>
<dbReference type="PANTHER" id="PTHR14136">
    <property type="entry name" value="BTB_POZ DOMAIN-CONTAINING PROTEIN KCTD9"/>
    <property type="match status" value="1"/>
</dbReference>
<comment type="caution">
    <text evidence="3">The sequence shown here is derived from an EMBL/GenBank/DDBJ whole genome shotgun (WGS) entry which is preliminary data.</text>
</comment>
<organism evidence="3 4">
    <name type="scientific">Actinophytocola oryzae</name>
    <dbReference type="NCBI Taxonomy" id="502181"/>
    <lineage>
        <taxon>Bacteria</taxon>
        <taxon>Bacillati</taxon>
        <taxon>Actinomycetota</taxon>
        <taxon>Actinomycetes</taxon>
        <taxon>Pseudonocardiales</taxon>
        <taxon>Pseudonocardiaceae</taxon>
    </lineage>
</organism>
<feature type="region of interest" description="Disordered" evidence="1">
    <location>
        <begin position="1"/>
        <end position="21"/>
    </location>
</feature>
<feature type="transmembrane region" description="Helical" evidence="2">
    <location>
        <begin position="74"/>
        <end position="95"/>
    </location>
</feature>
<keyword evidence="4" id="KW-1185">Reference proteome</keyword>
<keyword evidence="2" id="KW-0472">Membrane</keyword>
<evidence type="ECO:0000256" key="2">
    <source>
        <dbReference type="SAM" id="Phobius"/>
    </source>
</evidence>
<accession>A0A4R7VBI2</accession>
<sequence length="336" mass="35558">MARFEDRFPPLPGHPPRLEQPSATAWRGSTVRVALGVAAAVVVVFAALFLPRLLLDWDLAGATTPDRARAVNDVRAGVLQAVGGLVVVIGAALTWRQVQVSRAGQVTDAFAGAITHLGDPEESVRLGGIYALERIARTSRADRQAVDEVLCLFVKRRAVTGQRETDVNVALLVLGRRAGRTPLVLDRVQAPDVRLRFARLAGTDLHFADLSSAVLFGADLAGADMSGVNLRAATLIDASLHQADLRDADLAGVLASNVDLRAADLSRADLTGAHLDRARLEQADLRGALLTGAELDGATLAGAVVDDDTAWPEGFTPAGVVRTDLPLRPRTYGEAT</sequence>
<reference evidence="3 4" key="1">
    <citation type="submission" date="2019-03" db="EMBL/GenBank/DDBJ databases">
        <title>Genomic Encyclopedia of Archaeal and Bacterial Type Strains, Phase II (KMG-II): from individual species to whole genera.</title>
        <authorList>
            <person name="Goeker M."/>
        </authorList>
    </citation>
    <scope>NUCLEOTIDE SEQUENCE [LARGE SCALE GENOMIC DNA]</scope>
    <source>
        <strain evidence="3 4">DSM 45499</strain>
    </source>
</reference>
<feature type="transmembrane region" description="Helical" evidence="2">
    <location>
        <begin position="33"/>
        <end position="54"/>
    </location>
</feature>
<dbReference type="EMBL" id="SOCP01000011">
    <property type="protein sequence ID" value="TDV46289.1"/>
    <property type="molecule type" value="Genomic_DNA"/>
</dbReference>
<gene>
    <name evidence="3" type="ORF">CLV71_111248</name>
</gene>